<dbReference type="Proteomes" id="UP001279734">
    <property type="component" value="Unassembled WGS sequence"/>
</dbReference>
<evidence type="ECO:0000313" key="2">
    <source>
        <dbReference type="Proteomes" id="UP001279734"/>
    </source>
</evidence>
<accession>A0AAD3SSW7</accession>
<keyword evidence="2" id="KW-1185">Reference proteome</keyword>
<protein>
    <submittedName>
        <fullName evidence="1">Uncharacterized protein</fullName>
    </submittedName>
</protein>
<reference evidence="1" key="1">
    <citation type="submission" date="2023-05" db="EMBL/GenBank/DDBJ databases">
        <title>Nepenthes gracilis genome sequencing.</title>
        <authorList>
            <person name="Fukushima K."/>
        </authorList>
    </citation>
    <scope>NUCLEOTIDE SEQUENCE</scope>
    <source>
        <strain evidence="1">SING2019-196</strain>
    </source>
</reference>
<proteinExistence type="predicted"/>
<evidence type="ECO:0000313" key="1">
    <source>
        <dbReference type="EMBL" id="GMH17255.1"/>
    </source>
</evidence>
<sequence>MLSWMVTEQTGQLPSCMVGRLLSWMHPNCNQKVAREATGGHRLSLQVHDANYSGFLSMGALQFMEKDTVVEDINSDPSLLGGRRLSSSA</sequence>
<organism evidence="1 2">
    <name type="scientific">Nepenthes gracilis</name>
    <name type="common">Slender pitcher plant</name>
    <dbReference type="NCBI Taxonomy" id="150966"/>
    <lineage>
        <taxon>Eukaryota</taxon>
        <taxon>Viridiplantae</taxon>
        <taxon>Streptophyta</taxon>
        <taxon>Embryophyta</taxon>
        <taxon>Tracheophyta</taxon>
        <taxon>Spermatophyta</taxon>
        <taxon>Magnoliopsida</taxon>
        <taxon>eudicotyledons</taxon>
        <taxon>Gunneridae</taxon>
        <taxon>Pentapetalae</taxon>
        <taxon>Caryophyllales</taxon>
        <taxon>Nepenthaceae</taxon>
        <taxon>Nepenthes</taxon>
    </lineage>
</organism>
<dbReference type="AlphaFoldDB" id="A0AAD3SSW7"/>
<name>A0AAD3SSW7_NEPGR</name>
<comment type="caution">
    <text evidence="1">The sequence shown here is derived from an EMBL/GenBank/DDBJ whole genome shotgun (WGS) entry which is preliminary data.</text>
</comment>
<gene>
    <name evidence="1" type="ORF">Nepgr_019096</name>
</gene>
<dbReference type="EMBL" id="BSYO01000017">
    <property type="protein sequence ID" value="GMH17255.1"/>
    <property type="molecule type" value="Genomic_DNA"/>
</dbReference>